<dbReference type="EMBL" id="UINC01142044">
    <property type="protein sequence ID" value="SVD30138.1"/>
    <property type="molecule type" value="Genomic_DNA"/>
</dbReference>
<dbReference type="InterPro" id="IPR025297">
    <property type="entry name" value="DUF4159"/>
</dbReference>
<feature type="non-terminal residue" evidence="2">
    <location>
        <position position="250"/>
    </location>
</feature>
<feature type="domain" description="DUF4159" evidence="1">
    <location>
        <begin position="87"/>
        <end position="233"/>
    </location>
</feature>
<accession>A0A382U8W5</accession>
<gene>
    <name evidence="2" type="ORF">METZ01_LOCUS382992</name>
</gene>
<evidence type="ECO:0000259" key="1">
    <source>
        <dbReference type="Pfam" id="PF13709"/>
    </source>
</evidence>
<proteinExistence type="predicted"/>
<dbReference type="AlphaFoldDB" id="A0A382U8W5"/>
<evidence type="ECO:0000313" key="2">
    <source>
        <dbReference type="EMBL" id="SVD30138.1"/>
    </source>
</evidence>
<dbReference type="Pfam" id="PF13709">
    <property type="entry name" value="DUF4159"/>
    <property type="match status" value="1"/>
</dbReference>
<dbReference type="Gene3D" id="3.40.50.12140">
    <property type="entry name" value="Domain of unknown function DUF4159"/>
    <property type="match status" value="1"/>
</dbReference>
<protein>
    <recommendedName>
        <fullName evidence="1">DUF4159 domain-containing protein</fullName>
    </recommendedName>
</protein>
<sequence length="250" mass="28718">MHIPSLKLCFILLASGFTLVLGDLTTIREALVASVSMIEDVETDALVAPIAELSSPKTPVQYWRRGGRRTPARYPDPKAPIDSSFVFARIQYTSVRGEPLGTGWTTDYPEGDVNFMRRFEEFTTSPISWDGSYPNHVVVTLYDEELFKYPFIFMSDVGTVGLDNVEVERLREYLLRGGFLWVDDFWGWQAWDQWRFEIGRVLSPSQYPILDVPVDHPIRQMLYSIDEIPQIPSIQWYRRSGGYTTSERGS</sequence>
<organism evidence="2">
    <name type="scientific">marine metagenome</name>
    <dbReference type="NCBI Taxonomy" id="408172"/>
    <lineage>
        <taxon>unclassified sequences</taxon>
        <taxon>metagenomes</taxon>
        <taxon>ecological metagenomes</taxon>
    </lineage>
</organism>
<reference evidence="2" key="1">
    <citation type="submission" date="2018-05" db="EMBL/GenBank/DDBJ databases">
        <authorList>
            <person name="Lanie J.A."/>
            <person name="Ng W.-L."/>
            <person name="Kazmierczak K.M."/>
            <person name="Andrzejewski T.M."/>
            <person name="Davidsen T.M."/>
            <person name="Wayne K.J."/>
            <person name="Tettelin H."/>
            <person name="Glass J.I."/>
            <person name="Rusch D."/>
            <person name="Podicherti R."/>
            <person name="Tsui H.-C.T."/>
            <person name="Winkler M.E."/>
        </authorList>
    </citation>
    <scope>NUCLEOTIDE SEQUENCE</scope>
</reference>
<name>A0A382U8W5_9ZZZZ</name>